<dbReference type="EMBL" id="UOGD01000333">
    <property type="protein sequence ID" value="VAX26341.1"/>
    <property type="molecule type" value="Genomic_DNA"/>
</dbReference>
<evidence type="ECO:0000256" key="1">
    <source>
        <dbReference type="SAM" id="Phobius"/>
    </source>
</evidence>
<dbReference type="InterPro" id="IPR017937">
    <property type="entry name" value="Thioredoxin_CS"/>
</dbReference>
<gene>
    <name evidence="3" type="ORF">MNBD_IGNAVI01-2508</name>
</gene>
<feature type="domain" description="Thioredoxin" evidence="2">
    <location>
        <begin position="35"/>
        <end position="128"/>
    </location>
</feature>
<evidence type="ECO:0000313" key="3">
    <source>
        <dbReference type="EMBL" id="VAX26341.1"/>
    </source>
</evidence>
<name>A0A3B1CID7_9ZZZZ</name>
<proteinExistence type="predicted"/>
<dbReference type="CDD" id="cd02947">
    <property type="entry name" value="TRX_family"/>
    <property type="match status" value="1"/>
</dbReference>
<reference evidence="3" key="1">
    <citation type="submission" date="2018-06" db="EMBL/GenBank/DDBJ databases">
        <authorList>
            <person name="Zhirakovskaya E."/>
        </authorList>
    </citation>
    <scope>NUCLEOTIDE SEQUENCE</scope>
</reference>
<dbReference type="AlphaFoldDB" id="A0A3B1CID7"/>
<organism evidence="3">
    <name type="scientific">hydrothermal vent metagenome</name>
    <dbReference type="NCBI Taxonomy" id="652676"/>
    <lineage>
        <taxon>unclassified sequences</taxon>
        <taxon>metagenomes</taxon>
        <taxon>ecological metagenomes</taxon>
    </lineage>
</organism>
<dbReference type="InterPro" id="IPR036249">
    <property type="entry name" value="Thioredoxin-like_sf"/>
</dbReference>
<dbReference type="Gene3D" id="3.40.30.10">
    <property type="entry name" value="Glutaredoxin"/>
    <property type="match status" value="1"/>
</dbReference>
<keyword evidence="1" id="KW-1133">Transmembrane helix</keyword>
<dbReference type="PROSITE" id="PS00194">
    <property type="entry name" value="THIOREDOXIN_1"/>
    <property type="match status" value="1"/>
</dbReference>
<dbReference type="SUPFAM" id="SSF52833">
    <property type="entry name" value="Thioredoxin-like"/>
    <property type="match status" value="1"/>
</dbReference>
<feature type="transmembrane region" description="Helical" evidence="1">
    <location>
        <begin position="6"/>
        <end position="21"/>
    </location>
</feature>
<keyword evidence="1" id="KW-0472">Membrane</keyword>
<dbReference type="Pfam" id="PF00085">
    <property type="entry name" value="Thioredoxin"/>
    <property type="match status" value="1"/>
</dbReference>
<sequence length="131" mass="14544">MDILITVAVIITLFVGFRFLMQKRAQRSKGKEVDMSIFDDKIKSLLNGKKSILYFYTPTCGACRSQTPIIDKLDAETNAVGKVDLSINRDAAAEFGIMGTPSTAIMSGNKIAEIFIGLKQENFLKKKFDEV</sequence>
<evidence type="ECO:0000259" key="2">
    <source>
        <dbReference type="Pfam" id="PF00085"/>
    </source>
</evidence>
<accession>A0A3B1CID7</accession>
<protein>
    <recommendedName>
        <fullName evidence="2">Thioredoxin domain-containing protein</fullName>
    </recommendedName>
</protein>
<keyword evidence="1" id="KW-0812">Transmembrane</keyword>
<dbReference type="InterPro" id="IPR013766">
    <property type="entry name" value="Thioredoxin_domain"/>
</dbReference>